<dbReference type="GO" id="GO:0016787">
    <property type="term" value="F:hydrolase activity"/>
    <property type="evidence" value="ECO:0007669"/>
    <property type="project" value="UniProtKB-KW"/>
</dbReference>
<dbReference type="EMBL" id="JAEPRB010000147">
    <property type="protein sequence ID" value="KAG2220227.1"/>
    <property type="molecule type" value="Genomic_DNA"/>
</dbReference>
<dbReference type="InterPro" id="IPR046700">
    <property type="entry name" value="DUF6570"/>
</dbReference>
<dbReference type="Proteomes" id="UP000646827">
    <property type="component" value="Unassembled WGS sequence"/>
</dbReference>
<keyword evidence="1" id="KW-0378">Hydrolase</keyword>
<evidence type="ECO:0000256" key="2">
    <source>
        <dbReference type="SAM" id="MobiDB-lite"/>
    </source>
</evidence>
<evidence type="ECO:0000313" key="5">
    <source>
        <dbReference type="Proteomes" id="UP000646827"/>
    </source>
</evidence>
<dbReference type="GO" id="GO:0043139">
    <property type="term" value="F:5'-3' DNA helicase activity"/>
    <property type="evidence" value="ECO:0007669"/>
    <property type="project" value="UniProtKB-EC"/>
</dbReference>
<evidence type="ECO:0000256" key="1">
    <source>
        <dbReference type="RuleBase" id="RU363044"/>
    </source>
</evidence>
<dbReference type="Pfam" id="PF05970">
    <property type="entry name" value="PIF1"/>
    <property type="match status" value="1"/>
</dbReference>
<dbReference type="GO" id="GO:0006310">
    <property type="term" value="P:DNA recombination"/>
    <property type="evidence" value="ECO:0007669"/>
    <property type="project" value="UniProtKB-KW"/>
</dbReference>
<dbReference type="Pfam" id="PF13538">
    <property type="entry name" value="UvrD_C_2"/>
    <property type="match status" value="1"/>
</dbReference>
<dbReference type="OrthoDB" id="2287865at2759"/>
<feature type="region of interest" description="Disordered" evidence="2">
    <location>
        <begin position="1012"/>
        <end position="1038"/>
    </location>
</feature>
<dbReference type="InterPro" id="IPR025476">
    <property type="entry name" value="Helitron_helicase-like"/>
</dbReference>
<keyword evidence="1" id="KW-0227">DNA damage</keyword>
<comment type="caution">
    <text evidence="4">The sequence shown here is derived from an EMBL/GenBank/DDBJ whole genome shotgun (WGS) entry which is preliminary data.</text>
</comment>
<comment type="similarity">
    <text evidence="1">Belongs to the helicase family.</text>
</comment>
<keyword evidence="1" id="KW-0234">DNA repair</keyword>
<gene>
    <name evidence="4" type="ORF">INT45_008768</name>
</gene>
<evidence type="ECO:0000313" key="4">
    <source>
        <dbReference type="EMBL" id="KAG2220227.1"/>
    </source>
</evidence>
<keyword evidence="1" id="KW-0067">ATP-binding</keyword>
<feature type="compositionally biased region" description="Acidic residues" evidence="2">
    <location>
        <begin position="395"/>
        <end position="422"/>
    </location>
</feature>
<accession>A0A8H7S1W3</accession>
<dbReference type="Gene3D" id="3.40.50.300">
    <property type="entry name" value="P-loop containing nucleotide triphosphate hydrolases"/>
    <property type="match status" value="2"/>
</dbReference>
<dbReference type="InterPro" id="IPR036691">
    <property type="entry name" value="Endo/exonu/phosph_ase_sf"/>
</dbReference>
<dbReference type="CDD" id="cd18809">
    <property type="entry name" value="SF1_C_RecD"/>
    <property type="match status" value="1"/>
</dbReference>
<dbReference type="SMART" id="SM00382">
    <property type="entry name" value="AAA"/>
    <property type="match status" value="1"/>
</dbReference>
<protein>
    <recommendedName>
        <fullName evidence="1">ATP-dependent DNA helicase</fullName>
        <ecNumber evidence="1">5.6.2.3</ecNumber>
    </recommendedName>
</protein>
<keyword evidence="1" id="KW-0347">Helicase</keyword>
<dbReference type="GO" id="GO:0000723">
    <property type="term" value="P:telomere maintenance"/>
    <property type="evidence" value="ECO:0007669"/>
    <property type="project" value="InterPro"/>
</dbReference>
<reference evidence="4 5" key="1">
    <citation type="submission" date="2020-12" db="EMBL/GenBank/DDBJ databases">
        <title>Metabolic potential, ecology and presence of endohyphal bacteria is reflected in genomic diversity of Mucoromycotina.</title>
        <authorList>
            <person name="Muszewska A."/>
            <person name="Okrasinska A."/>
            <person name="Steczkiewicz K."/>
            <person name="Drgas O."/>
            <person name="Orlowska M."/>
            <person name="Perlinska-Lenart U."/>
            <person name="Aleksandrzak-Piekarczyk T."/>
            <person name="Szatraj K."/>
            <person name="Zielenkiewicz U."/>
            <person name="Pilsyk S."/>
            <person name="Malc E."/>
            <person name="Mieczkowski P."/>
            <person name="Kruszewska J.S."/>
            <person name="Biernat P."/>
            <person name="Pawlowska J."/>
        </authorList>
    </citation>
    <scope>NUCLEOTIDE SEQUENCE [LARGE SCALE GENOMIC DNA]</scope>
    <source>
        <strain evidence="4 5">CBS 142.35</strain>
    </source>
</reference>
<proteinExistence type="inferred from homology"/>
<keyword evidence="1" id="KW-0547">Nucleotide-binding</keyword>
<dbReference type="GO" id="GO:0005524">
    <property type="term" value="F:ATP binding"/>
    <property type="evidence" value="ECO:0007669"/>
    <property type="project" value="UniProtKB-KW"/>
</dbReference>
<dbReference type="Pfam" id="PF20209">
    <property type="entry name" value="DUF6570"/>
    <property type="match status" value="1"/>
</dbReference>
<dbReference type="PANTHER" id="PTHR47642:SF8">
    <property type="entry name" value="ATP-DEPENDENT DNA HELICASE"/>
    <property type="match status" value="1"/>
</dbReference>
<dbReference type="SUPFAM" id="SSF56219">
    <property type="entry name" value="DNase I-like"/>
    <property type="match status" value="1"/>
</dbReference>
<dbReference type="SUPFAM" id="SSF52540">
    <property type="entry name" value="P-loop containing nucleoside triphosphate hydrolases"/>
    <property type="match status" value="2"/>
</dbReference>
<organism evidence="4 5">
    <name type="scientific">Circinella minor</name>
    <dbReference type="NCBI Taxonomy" id="1195481"/>
    <lineage>
        <taxon>Eukaryota</taxon>
        <taxon>Fungi</taxon>
        <taxon>Fungi incertae sedis</taxon>
        <taxon>Mucoromycota</taxon>
        <taxon>Mucoromycotina</taxon>
        <taxon>Mucoromycetes</taxon>
        <taxon>Mucorales</taxon>
        <taxon>Lichtheimiaceae</taxon>
        <taxon>Circinella</taxon>
    </lineage>
</organism>
<feature type="region of interest" description="Disordered" evidence="2">
    <location>
        <begin position="41"/>
        <end position="150"/>
    </location>
</feature>
<dbReference type="InterPro" id="IPR027785">
    <property type="entry name" value="UvrD-like_helicase_C"/>
</dbReference>
<dbReference type="InterPro" id="IPR051055">
    <property type="entry name" value="PIF1_helicase"/>
</dbReference>
<evidence type="ECO:0000259" key="3">
    <source>
        <dbReference type="SMART" id="SM00382"/>
    </source>
</evidence>
<comment type="cofactor">
    <cofactor evidence="1">
        <name>Mg(2+)</name>
        <dbReference type="ChEBI" id="CHEBI:18420"/>
    </cofactor>
</comment>
<dbReference type="InterPro" id="IPR003593">
    <property type="entry name" value="AAA+_ATPase"/>
</dbReference>
<comment type="catalytic activity">
    <reaction evidence="1">
        <text>ATP + H2O = ADP + phosphate + H(+)</text>
        <dbReference type="Rhea" id="RHEA:13065"/>
        <dbReference type="ChEBI" id="CHEBI:15377"/>
        <dbReference type="ChEBI" id="CHEBI:15378"/>
        <dbReference type="ChEBI" id="CHEBI:30616"/>
        <dbReference type="ChEBI" id="CHEBI:43474"/>
        <dbReference type="ChEBI" id="CHEBI:456216"/>
        <dbReference type="EC" id="5.6.2.3"/>
    </reaction>
</comment>
<sequence length="1948" mass="223775">MVRTRRRTSEEIRAAAAARQQRLRARRPLDQVQAVRVIDRARHREARHNTEHRQSESERDRVARAQVRQDQDRRASERERDRVARAQVRQDEDRHAAERERDRAARAQVRQDQDRHAAERERDRVARAHVRQDDHRRAAERNRDRTRRRNSRLSWEVLSRSYRHNMTLGPTHTCECCGGLWFAESVHRVTRETFIQANVEVEVINDIFAINPGAIIGIFCSTCKQHILTKKSRPKLCLGNGLRLSQIPESVSQLTRLEERLIAPRHLFQTIWPVMGVHGQYRSKGSIVNVPVSVQNTVTSLPRTYDNTNMVHVDHVHVQLARRLRYRRNYADGNVRPQLVLQALRELMESPMYRELGVSIDNTWLDNPSGNLAEQEHDEEEDIPPTTNEEQRDQQEEEHIEVITSDDDNSDNASEEELDEEPMNAGVQETLLTGDAGIRIAPGEGQTPLPLLLDTDSEFLAFPQIYAGTRLRPSDGNGRPLSYVEITKSLARRSDRRAVKRADYLLFMDRKRQLTQLSSNVQICLRKRRSDGVFNMQDFTVGDALNDNTINTLISKDSAYKVFTGIRSSGEYWSQEKKKILSMLRQFGIPTLFVTLSAAETQWPELLKILASVVDGEELTNDEIAQMHYNEKARLIQSDPVTCARYFDKRFRELLKTWKAVDGPFGEYLPVHRYHRIEFQQRGSPHAHMLLWLRNAPRFDVDDDDAIARFIDTLITCNTSDHGDDPEMQLVLPRQLHSHTRTCKRKNRPNLKCRFGIPFFPMDRTRILRPPGPEEFSAEEIRQHKGCYSRIRSYLEDIQNNAVPNMAFPEFLVINNVDIDQYLLAIRSSLTNPKVFLKRDVTDIYINPFNTKILQLHRANMDIQFILDPYACCTYIVDYINKADRGLSETIDRIFQEHSQNNTSINQMLRALTNAQYNTSEVSAQEAAYNLLRLPMSMATSACTFIPTSPPQERQRILKPRSELQRMNDDSNDCFQRNILDHYSERPSTMDNVTLASFVAWYNYSKNRPIARRCGGESSDDENYDNDDNNVDDDDDDDDVRTMLVITKKATQENTDDNNNNGDHLPDGIIELQNGDGFIKQRKSPKVIRFRGYRLAQAPLDYYRELVMLYLPWRDEEIDVLLVDCETTFRRNQEAILANHREFTTFDDATLMEALENVEREYDDPEEEEDPQRLLVNPLDEYELDEMQNEQYVDVMGEAGAYERVPYQEMIVHPERLDNDEYEALIASLNTEQRDFVFHVKHTVDTTDEPFHYFLTGGAGTGKSLAISALYQMLTRSFDENVQNRDREKPSVLLCAPTGMAAYNILGQTIHSLFHLPVDQYSEPDTGLSADIANTIRASLAELRVVIIDEISMVGQKIFRLVDQRLQQVFGSPRPFGGLSVIVVGDFNQLPPVRAQPVFSTETDNPYITLFGQSLWDLFRVYRLTTVMRQREDGALATALNNMSNRSMTPEDIELMRTRTFNSVPNDLNNPIFLFHKNADVDAKNTEILLSMTTQSATCTAIDRPSGNVTTQQADADLRRVQRLSYTDTMGLRTDLFLRIDARYMVTTNIDTSDGLVNGAMGYLRRIDIGTHRDRPDDTRPLRVWIEFMNERTGRKKRENHRSLLEREGITNWTPISHEIKLIKRRPNSPSGVVRIQFPLTPAQAITIHKSQGQTYDVVVIVLTEGLTRFLIYVACSRARTAAGLHLIGVFRLPRPNINSITETRLAQELARQQTVALIPCFQFLHNNRAALQLIFHNVQSLNRHIALIRGDEVYLTSNFILLAETWTLSTDSDDSLNINGFTLVTRQDSNTSESHRRAFGTIFYIRNDLLEHVNHSTSYMPHPMVSISVIGYHGPLIISTVYALPRTPIQDLISALQQLIDTYPNSGFIFAGDFNVNFNIEESRTTQLLAFFSENNLSSASPTVTSTTPANTKIDDIFTNFPQAVTIANTYVSLSPSSHKPLYFRIS</sequence>
<keyword evidence="5" id="KW-1185">Reference proteome</keyword>
<dbReference type="EC" id="5.6.2.3" evidence="1"/>
<dbReference type="Gene3D" id="3.60.10.10">
    <property type="entry name" value="Endonuclease/exonuclease/phosphatase"/>
    <property type="match status" value="1"/>
</dbReference>
<dbReference type="PANTHER" id="PTHR47642">
    <property type="entry name" value="ATP-DEPENDENT DNA HELICASE"/>
    <property type="match status" value="1"/>
</dbReference>
<feature type="compositionally biased region" description="Acidic residues" evidence="2">
    <location>
        <begin position="1018"/>
        <end position="1038"/>
    </location>
</feature>
<dbReference type="InterPro" id="IPR010285">
    <property type="entry name" value="DNA_helicase_pif1-like_DEAD"/>
</dbReference>
<dbReference type="Pfam" id="PF14529">
    <property type="entry name" value="Exo_endo_phos_2"/>
    <property type="match status" value="1"/>
</dbReference>
<feature type="compositionally biased region" description="Basic and acidic residues" evidence="2">
    <location>
        <begin position="41"/>
        <end position="143"/>
    </location>
</feature>
<dbReference type="InterPro" id="IPR027417">
    <property type="entry name" value="P-loop_NTPase"/>
</dbReference>
<dbReference type="GO" id="GO:0006281">
    <property type="term" value="P:DNA repair"/>
    <property type="evidence" value="ECO:0007669"/>
    <property type="project" value="UniProtKB-KW"/>
</dbReference>
<keyword evidence="1" id="KW-0233">DNA recombination</keyword>
<dbReference type="Pfam" id="PF14214">
    <property type="entry name" value="Helitron_like_N"/>
    <property type="match status" value="1"/>
</dbReference>
<feature type="region of interest" description="Disordered" evidence="2">
    <location>
        <begin position="365"/>
        <end position="424"/>
    </location>
</feature>
<feature type="domain" description="AAA+ ATPase" evidence="3">
    <location>
        <begin position="1249"/>
        <end position="1409"/>
    </location>
</feature>
<name>A0A8H7S1W3_9FUNG</name>
<dbReference type="InterPro" id="IPR005135">
    <property type="entry name" value="Endo/exonuclease/phosphatase"/>
</dbReference>